<dbReference type="STRING" id="249408.BOO71_0003673"/>
<dbReference type="AlphaFoldDB" id="A0A1U7P1V4"/>
<keyword evidence="2" id="KW-1185">Reference proteome</keyword>
<evidence type="ECO:0000313" key="2">
    <source>
        <dbReference type="Proteomes" id="UP000186607"/>
    </source>
</evidence>
<dbReference type="OrthoDB" id="74073at2"/>
<evidence type="ECO:0000313" key="1">
    <source>
        <dbReference type="EMBL" id="OLV19140.1"/>
    </source>
</evidence>
<proteinExistence type="predicted"/>
<comment type="caution">
    <text evidence="1">The sequence shown here is derived from an EMBL/GenBank/DDBJ whole genome shotgun (WGS) entry which is preliminary data.</text>
</comment>
<protein>
    <submittedName>
        <fullName evidence="1">Uncharacterized protein</fullName>
    </submittedName>
</protein>
<name>A0A1U7P1V4_9DEIO</name>
<organism evidence="1 2">
    <name type="scientific">Deinococcus marmoris</name>
    <dbReference type="NCBI Taxonomy" id="249408"/>
    <lineage>
        <taxon>Bacteria</taxon>
        <taxon>Thermotogati</taxon>
        <taxon>Deinococcota</taxon>
        <taxon>Deinococci</taxon>
        <taxon>Deinococcales</taxon>
        <taxon>Deinococcaceae</taxon>
        <taxon>Deinococcus</taxon>
    </lineage>
</organism>
<gene>
    <name evidence="1" type="ORF">BOO71_0003673</name>
</gene>
<accession>A0A1U7P1V4</accession>
<sequence>MPPSQFLKRRNALWQRLRELLAEDDFADSPEFEAALLELSELIGWERTRVLAGLGLDGLFPEDRP</sequence>
<dbReference type="EMBL" id="MSTI01000041">
    <property type="protein sequence ID" value="OLV19140.1"/>
    <property type="molecule type" value="Genomic_DNA"/>
</dbReference>
<dbReference type="Proteomes" id="UP000186607">
    <property type="component" value="Unassembled WGS sequence"/>
</dbReference>
<reference evidence="1 2" key="1">
    <citation type="submission" date="2017-01" db="EMBL/GenBank/DDBJ databases">
        <title>Genome Analysis of Deinococcus marmoris KOPRI26562.</title>
        <authorList>
            <person name="Kim J.H."/>
            <person name="Oh H.-M."/>
        </authorList>
    </citation>
    <scope>NUCLEOTIDE SEQUENCE [LARGE SCALE GENOMIC DNA]</scope>
    <source>
        <strain evidence="1 2">KOPRI26562</strain>
    </source>
</reference>
<dbReference type="RefSeq" id="WP_075831112.1">
    <property type="nucleotide sequence ID" value="NZ_MSTI01000041.1"/>
</dbReference>